<feature type="non-terminal residue" evidence="1">
    <location>
        <position position="1"/>
    </location>
</feature>
<dbReference type="EMBL" id="BGPR01155765">
    <property type="protein sequence ID" value="GBL76475.1"/>
    <property type="molecule type" value="Genomic_DNA"/>
</dbReference>
<proteinExistence type="predicted"/>
<protein>
    <submittedName>
        <fullName evidence="1">Uncharacterized protein</fullName>
    </submittedName>
</protein>
<gene>
    <name evidence="1" type="ORF">AVEN_267509_1</name>
</gene>
<comment type="caution">
    <text evidence="1">The sequence shown here is derived from an EMBL/GenBank/DDBJ whole genome shotgun (WGS) entry which is preliminary data.</text>
</comment>
<sequence>GPITFNFIPPPSPVVFNSDPANCYETCLVWCVLPPLHIWSIFLNHPVEMEGDR</sequence>
<accession>A0A4Y2AB28</accession>
<dbReference type="AlphaFoldDB" id="A0A4Y2AB28"/>
<evidence type="ECO:0000313" key="1">
    <source>
        <dbReference type="EMBL" id="GBL76475.1"/>
    </source>
</evidence>
<organism evidence="1 2">
    <name type="scientific">Araneus ventricosus</name>
    <name type="common">Orbweaver spider</name>
    <name type="synonym">Epeira ventricosa</name>
    <dbReference type="NCBI Taxonomy" id="182803"/>
    <lineage>
        <taxon>Eukaryota</taxon>
        <taxon>Metazoa</taxon>
        <taxon>Ecdysozoa</taxon>
        <taxon>Arthropoda</taxon>
        <taxon>Chelicerata</taxon>
        <taxon>Arachnida</taxon>
        <taxon>Araneae</taxon>
        <taxon>Araneomorphae</taxon>
        <taxon>Entelegynae</taxon>
        <taxon>Araneoidea</taxon>
        <taxon>Araneidae</taxon>
        <taxon>Araneus</taxon>
    </lineage>
</organism>
<name>A0A4Y2AB28_ARAVE</name>
<dbReference type="Proteomes" id="UP000499080">
    <property type="component" value="Unassembled WGS sequence"/>
</dbReference>
<keyword evidence="2" id="KW-1185">Reference proteome</keyword>
<evidence type="ECO:0000313" key="2">
    <source>
        <dbReference type="Proteomes" id="UP000499080"/>
    </source>
</evidence>
<reference evidence="1 2" key="1">
    <citation type="journal article" date="2019" name="Sci. Rep.">
        <title>Orb-weaving spider Araneus ventricosus genome elucidates the spidroin gene catalogue.</title>
        <authorList>
            <person name="Kono N."/>
            <person name="Nakamura H."/>
            <person name="Ohtoshi R."/>
            <person name="Moran D.A.P."/>
            <person name="Shinohara A."/>
            <person name="Yoshida Y."/>
            <person name="Fujiwara M."/>
            <person name="Mori M."/>
            <person name="Tomita M."/>
            <person name="Arakawa K."/>
        </authorList>
    </citation>
    <scope>NUCLEOTIDE SEQUENCE [LARGE SCALE GENOMIC DNA]</scope>
</reference>